<protein>
    <submittedName>
        <fullName evidence="1">Uncharacterized protein</fullName>
    </submittedName>
</protein>
<accession>A0A7C9EPY2</accession>
<dbReference type="EMBL" id="GISG01247368">
    <property type="protein sequence ID" value="MBA4670368.1"/>
    <property type="molecule type" value="Transcribed_RNA"/>
</dbReference>
<reference evidence="1" key="1">
    <citation type="journal article" date="2013" name="J. Plant Res.">
        <title>Effect of fungi and light on seed germination of three Opuntia species from semiarid lands of central Mexico.</title>
        <authorList>
            <person name="Delgado-Sanchez P."/>
            <person name="Jimenez-Bremont J.F."/>
            <person name="Guerrero-Gonzalez Mde L."/>
            <person name="Flores J."/>
        </authorList>
    </citation>
    <scope>NUCLEOTIDE SEQUENCE</scope>
    <source>
        <tissue evidence="1">Cladode</tissue>
    </source>
</reference>
<dbReference type="AlphaFoldDB" id="A0A7C9EPY2"/>
<evidence type="ECO:0000313" key="1">
    <source>
        <dbReference type="EMBL" id="MBA4670367.1"/>
    </source>
</evidence>
<dbReference type="EMBL" id="GISG01247364">
    <property type="protein sequence ID" value="MBA4670364.1"/>
    <property type="molecule type" value="Transcribed_RNA"/>
</dbReference>
<sequence>MLVECPNNDAFLALFKSQNSTNRNMRLPVRNKRVKEGSHHVKPSKVNMAVLLPSIHLILYQKYFIQILVVRLLAVDGLLSFDLHGFHGGKNTHNASAQN</sequence>
<organism evidence="1">
    <name type="scientific">Opuntia streptacantha</name>
    <name type="common">Prickly pear cactus</name>
    <name type="synonym">Opuntia cardona</name>
    <dbReference type="NCBI Taxonomy" id="393608"/>
    <lineage>
        <taxon>Eukaryota</taxon>
        <taxon>Viridiplantae</taxon>
        <taxon>Streptophyta</taxon>
        <taxon>Embryophyta</taxon>
        <taxon>Tracheophyta</taxon>
        <taxon>Spermatophyta</taxon>
        <taxon>Magnoliopsida</taxon>
        <taxon>eudicotyledons</taxon>
        <taxon>Gunneridae</taxon>
        <taxon>Pentapetalae</taxon>
        <taxon>Caryophyllales</taxon>
        <taxon>Cactineae</taxon>
        <taxon>Cactaceae</taxon>
        <taxon>Opuntioideae</taxon>
        <taxon>Opuntia</taxon>
    </lineage>
</organism>
<proteinExistence type="predicted"/>
<reference evidence="1" key="2">
    <citation type="submission" date="2020-07" db="EMBL/GenBank/DDBJ databases">
        <authorList>
            <person name="Vera ALvarez R."/>
            <person name="Arias-Moreno D.M."/>
            <person name="Jimenez-Jacinto V."/>
            <person name="Jimenez-Bremont J.F."/>
            <person name="Swaminathan K."/>
            <person name="Moose S.P."/>
            <person name="Guerrero-Gonzalez M.L."/>
            <person name="Marino-Ramirez L."/>
            <person name="Landsman D."/>
            <person name="Rodriguez-Kessler M."/>
            <person name="Delgado-Sanchez P."/>
        </authorList>
    </citation>
    <scope>NUCLEOTIDE SEQUENCE</scope>
    <source>
        <tissue evidence="1">Cladode</tissue>
    </source>
</reference>
<name>A0A7C9EPY2_OPUST</name>
<dbReference type="EMBL" id="GISG01247367">
    <property type="protein sequence ID" value="MBA4670367.1"/>
    <property type="molecule type" value="Transcribed_RNA"/>
</dbReference>